<dbReference type="Gene3D" id="1.25.40.10">
    <property type="entry name" value="Tetratricopeptide repeat domain"/>
    <property type="match status" value="1"/>
</dbReference>
<evidence type="ECO:0000313" key="1">
    <source>
        <dbReference type="EMBL" id="EKF20771.1"/>
    </source>
</evidence>
<organism evidence="1 2">
    <name type="scientific">Nitratireductor pacificus pht-3B</name>
    <dbReference type="NCBI Taxonomy" id="391937"/>
    <lineage>
        <taxon>Bacteria</taxon>
        <taxon>Pseudomonadati</taxon>
        <taxon>Pseudomonadota</taxon>
        <taxon>Alphaproteobacteria</taxon>
        <taxon>Hyphomicrobiales</taxon>
        <taxon>Phyllobacteriaceae</taxon>
        <taxon>Nitratireductor</taxon>
    </lineage>
</organism>
<protein>
    <recommendedName>
        <fullName evidence="3">TPR repeat-containing protein</fullName>
    </recommendedName>
</protein>
<evidence type="ECO:0008006" key="3">
    <source>
        <dbReference type="Google" id="ProtNLM"/>
    </source>
</evidence>
<keyword evidence="2" id="KW-1185">Reference proteome</keyword>
<dbReference type="PATRIC" id="fig|391937.3.peg.60"/>
<sequence length="140" mass="15551">MMHEELKPTEQAAFDRANRGIELGVDAKHAQSLEEWRAATEIVGSGDVREDLAQWVKSGYGAALYDTGAYAEAIEIALETLQWSEAQRSVLSLLTVARSQLALGYTDAAKPYLQKIHERIGADIYEQFEDDKHATIRSAL</sequence>
<dbReference type="AlphaFoldDB" id="K2MF73"/>
<dbReference type="Proteomes" id="UP000006786">
    <property type="component" value="Unassembled WGS sequence"/>
</dbReference>
<dbReference type="EMBL" id="AMRM01000001">
    <property type="protein sequence ID" value="EKF20771.1"/>
    <property type="molecule type" value="Genomic_DNA"/>
</dbReference>
<proteinExistence type="predicted"/>
<accession>K2MF73</accession>
<comment type="caution">
    <text evidence="1">The sequence shown here is derived from an EMBL/GenBank/DDBJ whole genome shotgun (WGS) entry which is preliminary data.</text>
</comment>
<dbReference type="OrthoDB" id="6638135at2"/>
<gene>
    <name evidence="1" type="ORF">NA2_00295</name>
</gene>
<dbReference type="InterPro" id="IPR011990">
    <property type="entry name" value="TPR-like_helical_dom_sf"/>
</dbReference>
<dbReference type="SUPFAM" id="SSF48452">
    <property type="entry name" value="TPR-like"/>
    <property type="match status" value="1"/>
</dbReference>
<evidence type="ECO:0000313" key="2">
    <source>
        <dbReference type="Proteomes" id="UP000006786"/>
    </source>
</evidence>
<name>K2MF73_9HYPH</name>
<reference evidence="1 2" key="1">
    <citation type="journal article" date="2012" name="J. Bacteriol.">
        <title>Genome Sequence of Nitratireductor pacificus Type Strain pht-3B.</title>
        <authorList>
            <person name="Lai Q."/>
            <person name="Li G."/>
            <person name="Shao Z."/>
        </authorList>
    </citation>
    <scope>NUCLEOTIDE SEQUENCE [LARGE SCALE GENOMIC DNA]</scope>
    <source>
        <strain evidence="2">pht-3B</strain>
    </source>
</reference>